<feature type="compositionally biased region" description="Pro residues" evidence="1">
    <location>
        <begin position="199"/>
        <end position="209"/>
    </location>
</feature>
<feature type="compositionally biased region" description="Polar residues" evidence="1">
    <location>
        <begin position="576"/>
        <end position="590"/>
    </location>
</feature>
<evidence type="ECO:0000313" key="2">
    <source>
        <dbReference type="EMBL" id="PLW06515.1"/>
    </source>
</evidence>
<gene>
    <name evidence="2" type="ORF">PCANC_27108</name>
</gene>
<dbReference type="AlphaFoldDB" id="A0A2N5RZU7"/>
<comment type="caution">
    <text evidence="2">The sequence shown here is derived from an EMBL/GenBank/DDBJ whole genome shotgun (WGS) entry which is preliminary data.</text>
</comment>
<feature type="compositionally biased region" description="Acidic residues" evidence="1">
    <location>
        <begin position="592"/>
        <end position="601"/>
    </location>
</feature>
<feature type="compositionally biased region" description="Polar residues" evidence="1">
    <location>
        <begin position="1"/>
        <end position="10"/>
    </location>
</feature>
<sequence length="822" mass="89083">MQPQGNSLFDSSELPPLPFPNAPGGSQESWLGPSQMLGSNNQSCQLFYKEPVSSNMNNGRGNFNTGHSNFNTGHGNLNTGHGNMNTGHGNTNMGHRKVNTGQSNVSQMGPRNSQTMGPDPRGFQLFCDDPSFQRAAHGHLNDWVACRHHNSPTAQHSVGHGPPAGHLNSPTAWPPGGHGPPAAGSHANNRGLSAAQPQGGPPSAPPAATPPASTNIERRAIMPPPEPTSARVLHLDYVVYIQSVTNELTKAHSNQAPPASKDWVKSVPKGEIAWKTGMVGWNWRSFKDVLIRKLDESQPKEHFGKHLSALDKDNKLQWKSIVTHHWVFGVKSQAYVSDEAGFEDFVEAVASSPLSKCTIKIVMEDPGALAKKLQMEKSAAMKLALTYGPKEDRVALERQATRLAANPKANVNSAIRVETAKNITNRVLEKYNCTAECLRIRDPNDASRSMRLTPTCLWLWARGIMDGDPGIDLDNPLITDEFVSEPVVLGLNKGVVAATLDSRSPRGTSKATQRGDNPIGQEPKDPKEPKRRKHIFTPACRLPCGCVMAPRSIKAVEAEKSAAEAKKTPTAPRDSSLATKDSTRDSSPACNDSEEEDEDDFNLPPPINFDDLKEATTTSQKVPPKAGHFANPVELSDSKLSTTDSDSTPPPCQSVASRCRTVASTPRTSDVDFPGLAAPLAVHRLPVRKAARSPAGDGVHNEFSRLSVEQKRQPSPSPTRKRPESQVSLSRTLDPAKNNDLGHESRLASSLAPSLRVDSSLPSDALPKAPLTKEGRELTLEGFLTRCNFPLDDMNARGLLSLNCIGHWDFFQTTTIPELMKM</sequence>
<proteinExistence type="predicted"/>
<protein>
    <submittedName>
        <fullName evidence="2">Uncharacterized protein</fullName>
    </submittedName>
</protein>
<evidence type="ECO:0000313" key="3">
    <source>
        <dbReference type="Proteomes" id="UP000235388"/>
    </source>
</evidence>
<feature type="region of interest" description="Disordered" evidence="1">
    <location>
        <begin position="560"/>
        <end position="669"/>
    </location>
</feature>
<feature type="compositionally biased region" description="Basic and acidic residues" evidence="1">
    <location>
        <begin position="699"/>
        <end position="712"/>
    </location>
</feature>
<feature type="region of interest" description="Disordered" evidence="1">
    <location>
        <begin position="500"/>
        <end position="531"/>
    </location>
</feature>
<dbReference type="Proteomes" id="UP000235388">
    <property type="component" value="Unassembled WGS sequence"/>
</dbReference>
<feature type="compositionally biased region" description="Low complexity" evidence="1">
    <location>
        <begin position="747"/>
        <end position="756"/>
    </location>
</feature>
<accession>A0A2N5RZU7</accession>
<dbReference type="EMBL" id="PGCJ01001310">
    <property type="protein sequence ID" value="PLW06515.1"/>
    <property type="molecule type" value="Genomic_DNA"/>
</dbReference>
<reference evidence="2 3" key="1">
    <citation type="submission" date="2017-11" db="EMBL/GenBank/DDBJ databases">
        <title>De novo assembly and phasing of dikaryotic genomes from two isolates of Puccinia coronata f. sp. avenae, the causal agent of oat crown rust.</title>
        <authorList>
            <person name="Miller M.E."/>
            <person name="Zhang Y."/>
            <person name="Omidvar V."/>
            <person name="Sperschneider J."/>
            <person name="Schwessinger B."/>
            <person name="Raley C."/>
            <person name="Palmer J.M."/>
            <person name="Garnica D."/>
            <person name="Upadhyaya N."/>
            <person name="Rathjen J."/>
            <person name="Taylor J.M."/>
            <person name="Park R.F."/>
            <person name="Dodds P.N."/>
            <person name="Hirsch C.D."/>
            <person name="Kianian S.F."/>
            <person name="Figueroa M."/>
        </authorList>
    </citation>
    <scope>NUCLEOTIDE SEQUENCE [LARGE SCALE GENOMIC DNA]</scope>
    <source>
        <strain evidence="2">12NC29</strain>
    </source>
</reference>
<feature type="region of interest" description="Disordered" evidence="1">
    <location>
        <begin position="689"/>
        <end position="772"/>
    </location>
</feature>
<evidence type="ECO:0000256" key="1">
    <source>
        <dbReference type="SAM" id="MobiDB-lite"/>
    </source>
</evidence>
<keyword evidence="3" id="KW-1185">Reference proteome</keyword>
<feature type="compositionally biased region" description="Polar residues" evidence="1">
    <location>
        <begin position="501"/>
        <end position="515"/>
    </location>
</feature>
<feature type="region of interest" description="Disordered" evidence="1">
    <location>
        <begin position="1"/>
        <end position="36"/>
    </location>
</feature>
<feature type="region of interest" description="Disordered" evidence="1">
    <location>
        <begin position="152"/>
        <end position="213"/>
    </location>
</feature>
<organism evidence="2 3">
    <name type="scientific">Puccinia coronata f. sp. avenae</name>
    <dbReference type="NCBI Taxonomy" id="200324"/>
    <lineage>
        <taxon>Eukaryota</taxon>
        <taxon>Fungi</taxon>
        <taxon>Dikarya</taxon>
        <taxon>Basidiomycota</taxon>
        <taxon>Pucciniomycotina</taxon>
        <taxon>Pucciniomycetes</taxon>
        <taxon>Pucciniales</taxon>
        <taxon>Pucciniaceae</taxon>
        <taxon>Puccinia</taxon>
    </lineage>
</organism>
<feature type="compositionally biased region" description="Low complexity" evidence="1">
    <location>
        <begin position="638"/>
        <end position="647"/>
    </location>
</feature>
<name>A0A2N5RZU7_9BASI</name>